<dbReference type="KEGG" id="gtt:GUITHDRAFT_160172"/>
<protein>
    <recommendedName>
        <fullName evidence="1">Adaptor protein ClpS core domain-containing protein</fullName>
    </recommendedName>
</protein>
<reference evidence="2 4" key="1">
    <citation type="journal article" date="2012" name="Nature">
        <title>Algal genomes reveal evolutionary mosaicism and the fate of nucleomorphs.</title>
        <authorList>
            <consortium name="DOE Joint Genome Institute"/>
            <person name="Curtis B.A."/>
            <person name="Tanifuji G."/>
            <person name="Burki F."/>
            <person name="Gruber A."/>
            <person name="Irimia M."/>
            <person name="Maruyama S."/>
            <person name="Arias M.C."/>
            <person name="Ball S.G."/>
            <person name="Gile G.H."/>
            <person name="Hirakawa Y."/>
            <person name="Hopkins J.F."/>
            <person name="Kuo A."/>
            <person name="Rensing S.A."/>
            <person name="Schmutz J."/>
            <person name="Symeonidi A."/>
            <person name="Elias M."/>
            <person name="Eveleigh R.J."/>
            <person name="Herman E.K."/>
            <person name="Klute M.J."/>
            <person name="Nakayama T."/>
            <person name="Obornik M."/>
            <person name="Reyes-Prieto A."/>
            <person name="Armbrust E.V."/>
            <person name="Aves S.J."/>
            <person name="Beiko R.G."/>
            <person name="Coutinho P."/>
            <person name="Dacks J.B."/>
            <person name="Durnford D.G."/>
            <person name="Fast N.M."/>
            <person name="Green B.R."/>
            <person name="Grisdale C.J."/>
            <person name="Hempel F."/>
            <person name="Henrissat B."/>
            <person name="Hoppner M.P."/>
            <person name="Ishida K."/>
            <person name="Kim E."/>
            <person name="Koreny L."/>
            <person name="Kroth P.G."/>
            <person name="Liu Y."/>
            <person name="Malik S.B."/>
            <person name="Maier U.G."/>
            <person name="McRose D."/>
            <person name="Mock T."/>
            <person name="Neilson J.A."/>
            <person name="Onodera N.T."/>
            <person name="Poole A.M."/>
            <person name="Pritham E.J."/>
            <person name="Richards T.A."/>
            <person name="Rocap G."/>
            <person name="Roy S.W."/>
            <person name="Sarai C."/>
            <person name="Schaack S."/>
            <person name="Shirato S."/>
            <person name="Slamovits C.H."/>
            <person name="Spencer D.F."/>
            <person name="Suzuki S."/>
            <person name="Worden A.Z."/>
            <person name="Zauner S."/>
            <person name="Barry K."/>
            <person name="Bell C."/>
            <person name="Bharti A.K."/>
            <person name="Crow J.A."/>
            <person name="Grimwood J."/>
            <person name="Kramer R."/>
            <person name="Lindquist E."/>
            <person name="Lucas S."/>
            <person name="Salamov A."/>
            <person name="McFadden G.I."/>
            <person name="Lane C.E."/>
            <person name="Keeling P.J."/>
            <person name="Gray M.W."/>
            <person name="Grigoriev I.V."/>
            <person name="Archibald J.M."/>
        </authorList>
    </citation>
    <scope>NUCLEOTIDE SEQUENCE</scope>
    <source>
        <strain evidence="2 4">CCMP2712</strain>
    </source>
</reference>
<sequence length="240" mass="26431">MTKCGVVRICACVRSAWSFPVAFPAHLHHPLLRAVCFFIKWISSILWFMMGRQVLAALALLPLAWCFQAPTSFLPGTRGITQQTCATLRPAVLGKMQLEAPERIKIPDTFNPAEWGVGGGKGGFGDGLGGFKVPDSFNPAEMEKERQGGRTAVMDRPSDKTDPGKKYKVLLFNDDKNTRQYVIDTLMKYIPGMTADKAKEITVAAHNTGMAIVGVWMYEMAEAYSDVLRSAGLRSDIDPE</sequence>
<dbReference type="AlphaFoldDB" id="L1IIF5"/>
<name>L1IIF5_GUITC</name>
<dbReference type="OrthoDB" id="2013930at2759"/>
<dbReference type="RefSeq" id="XP_005822991.1">
    <property type="nucleotide sequence ID" value="XM_005822934.1"/>
</dbReference>
<dbReference type="PANTHER" id="PTHR33473:SF19">
    <property type="entry name" value="ATP-DEPENDENT CLP PROTEASE ADAPTER PROTEIN CLPS"/>
    <property type="match status" value="1"/>
</dbReference>
<dbReference type="PaxDb" id="55529-EKX36011"/>
<dbReference type="InterPro" id="IPR003769">
    <property type="entry name" value="ClpS_core"/>
</dbReference>
<accession>L1IIF5</accession>
<dbReference type="HOGENOM" id="CLU_1158237_0_0_1"/>
<dbReference type="eggNOG" id="ENOG502RY43">
    <property type="taxonomic scope" value="Eukaryota"/>
</dbReference>
<evidence type="ECO:0000313" key="2">
    <source>
        <dbReference type="EMBL" id="EKX36011.1"/>
    </source>
</evidence>
<evidence type="ECO:0000313" key="4">
    <source>
        <dbReference type="Proteomes" id="UP000011087"/>
    </source>
</evidence>
<keyword evidence="4" id="KW-1185">Reference proteome</keyword>
<evidence type="ECO:0000259" key="1">
    <source>
        <dbReference type="Pfam" id="PF02617"/>
    </source>
</evidence>
<gene>
    <name evidence="2" type="ORF">GUITHDRAFT_160172</name>
</gene>
<dbReference type="GO" id="GO:0006508">
    <property type="term" value="P:proteolysis"/>
    <property type="evidence" value="ECO:0007669"/>
    <property type="project" value="InterPro"/>
</dbReference>
<dbReference type="Pfam" id="PF02617">
    <property type="entry name" value="ClpS"/>
    <property type="match status" value="1"/>
</dbReference>
<dbReference type="SUPFAM" id="SSF54736">
    <property type="entry name" value="ClpS-like"/>
    <property type="match status" value="1"/>
</dbReference>
<evidence type="ECO:0000313" key="3">
    <source>
        <dbReference type="EnsemblProtists" id="EKX36011"/>
    </source>
</evidence>
<reference evidence="3" key="3">
    <citation type="submission" date="2015-06" db="UniProtKB">
        <authorList>
            <consortium name="EnsemblProtists"/>
        </authorList>
    </citation>
    <scope>IDENTIFICATION</scope>
</reference>
<feature type="domain" description="Adaptor protein ClpS core" evidence="1">
    <location>
        <begin position="165"/>
        <end position="230"/>
    </location>
</feature>
<dbReference type="Gene3D" id="3.30.1390.10">
    <property type="match status" value="1"/>
</dbReference>
<dbReference type="InterPro" id="IPR022935">
    <property type="entry name" value="ClpS"/>
</dbReference>
<proteinExistence type="predicted"/>
<dbReference type="EnsemblProtists" id="EKX36011">
    <property type="protein sequence ID" value="EKX36011"/>
    <property type="gene ID" value="GUITHDRAFT_160172"/>
</dbReference>
<dbReference type="InterPro" id="IPR014719">
    <property type="entry name" value="Ribosomal_bL12_C/ClpS-like"/>
</dbReference>
<dbReference type="GO" id="GO:0030163">
    <property type="term" value="P:protein catabolic process"/>
    <property type="evidence" value="ECO:0007669"/>
    <property type="project" value="InterPro"/>
</dbReference>
<dbReference type="PANTHER" id="PTHR33473">
    <property type="entry name" value="ATP-DEPENDENT CLP PROTEASE ADAPTER PROTEIN CLPS1, CHLOROPLASTIC"/>
    <property type="match status" value="1"/>
</dbReference>
<dbReference type="EMBL" id="JH993080">
    <property type="protein sequence ID" value="EKX36011.1"/>
    <property type="molecule type" value="Genomic_DNA"/>
</dbReference>
<dbReference type="STRING" id="905079.L1IIF5"/>
<dbReference type="GeneID" id="17292797"/>
<reference evidence="4" key="2">
    <citation type="submission" date="2012-11" db="EMBL/GenBank/DDBJ databases">
        <authorList>
            <person name="Kuo A."/>
            <person name="Curtis B.A."/>
            <person name="Tanifuji G."/>
            <person name="Burki F."/>
            <person name="Gruber A."/>
            <person name="Irimia M."/>
            <person name="Maruyama S."/>
            <person name="Arias M.C."/>
            <person name="Ball S.G."/>
            <person name="Gile G.H."/>
            <person name="Hirakawa Y."/>
            <person name="Hopkins J.F."/>
            <person name="Rensing S.A."/>
            <person name="Schmutz J."/>
            <person name="Symeonidi A."/>
            <person name="Elias M."/>
            <person name="Eveleigh R.J."/>
            <person name="Herman E.K."/>
            <person name="Klute M.J."/>
            <person name="Nakayama T."/>
            <person name="Obornik M."/>
            <person name="Reyes-Prieto A."/>
            <person name="Armbrust E.V."/>
            <person name="Aves S.J."/>
            <person name="Beiko R.G."/>
            <person name="Coutinho P."/>
            <person name="Dacks J.B."/>
            <person name="Durnford D.G."/>
            <person name="Fast N.M."/>
            <person name="Green B.R."/>
            <person name="Grisdale C."/>
            <person name="Hempe F."/>
            <person name="Henrissat B."/>
            <person name="Hoppner M.P."/>
            <person name="Ishida K.-I."/>
            <person name="Kim E."/>
            <person name="Koreny L."/>
            <person name="Kroth P.G."/>
            <person name="Liu Y."/>
            <person name="Malik S.-B."/>
            <person name="Maier U.G."/>
            <person name="McRose D."/>
            <person name="Mock T."/>
            <person name="Neilson J.A."/>
            <person name="Onodera N.T."/>
            <person name="Poole A.M."/>
            <person name="Pritham E.J."/>
            <person name="Richards T.A."/>
            <person name="Rocap G."/>
            <person name="Roy S.W."/>
            <person name="Sarai C."/>
            <person name="Schaack S."/>
            <person name="Shirato S."/>
            <person name="Slamovits C.H."/>
            <person name="Spencer D.F."/>
            <person name="Suzuki S."/>
            <person name="Worden A.Z."/>
            <person name="Zauner S."/>
            <person name="Barry K."/>
            <person name="Bell C."/>
            <person name="Bharti A.K."/>
            <person name="Crow J.A."/>
            <person name="Grimwood J."/>
            <person name="Kramer R."/>
            <person name="Lindquist E."/>
            <person name="Lucas S."/>
            <person name="Salamov A."/>
            <person name="McFadden G.I."/>
            <person name="Lane C.E."/>
            <person name="Keeling P.J."/>
            <person name="Gray M.W."/>
            <person name="Grigoriev I.V."/>
            <person name="Archibald J.M."/>
        </authorList>
    </citation>
    <scope>NUCLEOTIDE SEQUENCE</scope>
    <source>
        <strain evidence="4">CCMP2712</strain>
    </source>
</reference>
<organism evidence="2">
    <name type="scientific">Guillardia theta (strain CCMP2712)</name>
    <name type="common">Cryptophyte</name>
    <dbReference type="NCBI Taxonomy" id="905079"/>
    <lineage>
        <taxon>Eukaryota</taxon>
        <taxon>Cryptophyceae</taxon>
        <taxon>Pyrenomonadales</taxon>
        <taxon>Geminigeraceae</taxon>
        <taxon>Guillardia</taxon>
    </lineage>
</organism>
<dbReference type="Proteomes" id="UP000011087">
    <property type="component" value="Unassembled WGS sequence"/>
</dbReference>